<accession>A0A3S2TP97</accession>
<keyword evidence="4" id="KW-0547">Nucleotide-binding</keyword>
<dbReference type="Proteomes" id="UP000288178">
    <property type="component" value="Unassembled WGS sequence"/>
</dbReference>
<keyword evidence="2" id="KW-1277">Toxin-antitoxin system</keyword>
<dbReference type="Pfam" id="PF01934">
    <property type="entry name" value="HepT-like"/>
    <property type="match status" value="1"/>
</dbReference>
<sequence length="121" mass="13541">MTAHPNRLKDYLGHVVTAIERIERYTGDMTEPVFLDDERTQDAVVRNLEIIGEASRNIERHAPEFAAAHPELPLAAAYQMRNAVAHGYFKVDLPVVWRTVRNDLPALKAHVLAAAAGLDLF</sequence>
<dbReference type="OrthoDB" id="4829434at2"/>
<dbReference type="GO" id="GO:0016787">
    <property type="term" value="F:hydrolase activity"/>
    <property type="evidence" value="ECO:0007669"/>
    <property type="project" value="UniProtKB-KW"/>
</dbReference>
<dbReference type="GO" id="GO:0000166">
    <property type="term" value="F:nucleotide binding"/>
    <property type="evidence" value="ECO:0007669"/>
    <property type="project" value="UniProtKB-KW"/>
</dbReference>
<gene>
    <name evidence="6" type="ORF">ENE75_00855</name>
</gene>
<evidence type="ECO:0000256" key="1">
    <source>
        <dbReference type="ARBA" id="ARBA00022553"/>
    </source>
</evidence>
<keyword evidence="3" id="KW-0540">Nuclease</keyword>
<protein>
    <submittedName>
        <fullName evidence="6">DUF86 domain-containing protein</fullName>
    </submittedName>
</protein>
<evidence type="ECO:0000256" key="5">
    <source>
        <dbReference type="ARBA" id="ARBA00022801"/>
    </source>
</evidence>
<dbReference type="GO" id="GO:0004540">
    <property type="term" value="F:RNA nuclease activity"/>
    <property type="evidence" value="ECO:0007669"/>
    <property type="project" value="InterPro"/>
</dbReference>
<dbReference type="PANTHER" id="PTHR34139">
    <property type="entry name" value="UPF0331 PROTEIN MJ0127"/>
    <property type="match status" value="1"/>
</dbReference>
<proteinExistence type="predicted"/>
<reference evidence="6 7" key="1">
    <citation type="submission" date="2019-01" db="EMBL/GenBank/DDBJ databases">
        <authorList>
            <person name="Chen W.-M."/>
        </authorList>
    </citation>
    <scope>NUCLEOTIDE SEQUENCE [LARGE SCALE GENOMIC DNA]</scope>
    <source>
        <strain evidence="6 7">ICH-3</strain>
    </source>
</reference>
<evidence type="ECO:0000313" key="6">
    <source>
        <dbReference type="EMBL" id="RVT53485.1"/>
    </source>
</evidence>
<comment type="caution">
    <text evidence="6">The sequence shown here is derived from an EMBL/GenBank/DDBJ whole genome shotgun (WGS) entry which is preliminary data.</text>
</comment>
<evidence type="ECO:0000313" key="7">
    <source>
        <dbReference type="Proteomes" id="UP000288178"/>
    </source>
</evidence>
<dbReference type="InterPro" id="IPR008201">
    <property type="entry name" value="HepT-like"/>
</dbReference>
<keyword evidence="1" id="KW-0597">Phosphoprotein</keyword>
<dbReference type="InterPro" id="IPR051813">
    <property type="entry name" value="HepT_RNase_toxin"/>
</dbReference>
<dbReference type="GO" id="GO:0110001">
    <property type="term" value="C:toxin-antitoxin complex"/>
    <property type="evidence" value="ECO:0007669"/>
    <property type="project" value="InterPro"/>
</dbReference>
<organism evidence="6 7">
    <name type="scientific">Rubrivivax albus</name>
    <dbReference type="NCBI Taxonomy" id="2499835"/>
    <lineage>
        <taxon>Bacteria</taxon>
        <taxon>Pseudomonadati</taxon>
        <taxon>Pseudomonadota</taxon>
        <taxon>Betaproteobacteria</taxon>
        <taxon>Burkholderiales</taxon>
        <taxon>Sphaerotilaceae</taxon>
        <taxon>Rubrivivax</taxon>
    </lineage>
</organism>
<dbReference type="RefSeq" id="WP_128194676.1">
    <property type="nucleotide sequence ID" value="NZ_SACT01000001.1"/>
</dbReference>
<name>A0A3S2TP97_9BURK</name>
<evidence type="ECO:0000256" key="4">
    <source>
        <dbReference type="ARBA" id="ARBA00022741"/>
    </source>
</evidence>
<evidence type="ECO:0000256" key="2">
    <source>
        <dbReference type="ARBA" id="ARBA00022649"/>
    </source>
</evidence>
<evidence type="ECO:0000256" key="3">
    <source>
        <dbReference type="ARBA" id="ARBA00022722"/>
    </source>
</evidence>
<dbReference type="PANTHER" id="PTHR34139:SF1">
    <property type="entry name" value="RNASE MJ1380-RELATED"/>
    <property type="match status" value="1"/>
</dbReference>
<keyword evidence="5" id="KW-0378">Hydrolase</keyword>
<keyword evidence="7" id="KW-1185">Reference proteome</keyword>
<dbReference type="AlphaFoldDB" id="A0A3S2TP97"/>
<dbReference type="EMBL" id="SACT01000001">
    <property type="protein sequence ID" value="RVT53485.1"/>
    <property type="molecule type" value="Genomic_DNA"/>
</dbReference>